<dbReference type="HAMAP" id="MF_01925">
    <property type="entry name" value="P5C_reductase"/>
    <property type="match status" value="1"/>
</dbReference>
<comment type="similarity">
    <text evidence="1 4">Belongs to the pyrroline-5-carboxylate reductase family.</text>
</comment>
<dbReference type="NCBIfam" id="TIGR00112">
    <property type="entry name" value="proC"/>
    <property type="match status" value="1"/>
</dbReference>
<dbReference type="InterPro" id="IPR029058">
    <property type="entry name" value="AB_hydrolase_fold"/>
</dbReference>
<reference evidence="9 10" key="1">
    <citation type="journal article" date="2019" name="Front. Genet.">
        <title>Whole-Genome Sequencing of the Opportunistic Yeast Pathogen Candida inconspicua Uncovers Its Hybrid Origin.</title>
        <authorList>
            <person name="Mixao V."/>
            <person name="Hansen A.P."/>
            <person name="Saus E."/>
            <person name="Boekhout T."/>
            <person name="Lass-Florl C."/>
            <person name="Gabaldon T."/>
        </authorList>
    </citation>
    <scope>NUCLEOTIDE SEQUENCE [LARGE SCALE GENOMIC DNA]</scope>
    <source>
        <strain evidence="9 10">CBS 180</strain>
    </source>
</reference>
<dbReference type="UniPathway" id="UPA00098">
    <property type="reaction ID" value="UER00361"/>
</dbReference>
<dbReference type="PANTHER" id="PTHR11645:SF0">
    <property type="entry name" value="PYRROLINE-5-CARBOXYLATE REDUCTASE 3"/>
    <property type="match status" value="1"/>
</dbReference>
<evidence type="ECO:0000259" key="6">
    <source>
        <dbReference type="Pfam" id="PF01764"/>
    </source>
</evidence>
<dbReference type="PANTHER" id="PTHR11645">
    <property type="entry name" value="PYRROLINE-5-CARBOXYLATE REDUCTASE"/>
    <property type="match status" value="1"/>
</dbReference>
<evidence type="ECO:0000259" key="7">
    <source>
        <dbReference type="Pfam" id="PF03807"/>
    </source>
</evidence>
<comment type="pathway">
    <text evidence="4">Amino-acid biosynthesis; L-proline biosynthesis; L-proline from L-glutamate 5-semialdehyde: step 1/1.</text>
</comment>
<sequence>MKLATFTSLVTLITGTAAAPVSYSTFSNSSSYAPIQYLNGSQPLPKTPDHFNLGEVTSDLFQNITKYASIMSLVDCATIGTIDAGREIFHVLTDDVKGFFMKDTQNKELWAVFGNNPVSGLETKLIQYIPKVVADGVNKIDFSCPNCMVQEAQMLALDVVIKDLPLFLREIALNPDYSIYIAGQAFGAGVAALSGNEVSLLNNAVNLVTFGAVKFADVALSRYMDEHYGKSIQDDLASYNNNTYLRVTTDGDPTPLYPISLPDFAHSGTNVHITKNIGQATKMVFRGEWTPQLDALIIETLSDSTKSILKAVKDFFDATVIPVDFVRFRNNQIRMSLPENYTLTILGAGVMGTAVLAAVLQSKPTPFPGKIYCCTGSATSAKRLQDTYGDAIIATSGPDNILPVKEADLIVLGCKPFLCQTILDSVREALSEDKIVISLLAGWTIDQLIQGMGTKYIARVMTNTPAKYGCGTAVVSFSSALQDDTSKPVREAIMAIVDTVGMALELPEKNMDAATALVGSGPAFVLLMMQALAEGGVRMGIPYAVAKQCAAKVMEGTAKMVLETGEHPEALKSMVCTPGGTTIGGLLKLEDSGVRGSISRAVEEAADIASKLGKK</sequence>
<evidence type="ECO:0000313" key="9">
    <source>
        <dbReference type="EMBL" id="TID17612.1"/>
    </source>
</evidence>
<feature type="domain" description="Pyrroline-5-carboxylate reductase dimerisation" evidence="8">
    <location>
        <begin position="508"/>
        <end position="611"/>
    </location>
</feature>
<gene>
    <name evidence="9" type="ORF">CANINC_003978</name>
</gene>
<dbReference type="InterPro" id="IPR008927">
    <property type="entry name" value="6-PGluconate_DH-like_C_sf"/>
</dbReference>
<dbReference type="Gene3D" id="3.40.50.1820">
    <property type="entry name" value="alpha/beta hydrolase"/>
    <property type="match status" value="1"/>
</dbReference>
<evidence type="ECO:0000256" key="4">
    <source>
        <dbReference type="RuleBase" id="RU003903"/>
    </source>
</evidence>
<dbReference type="EMBL" id="SELW01000624">
    <property type="protein sequence ID" value="TID17612.1"/>
    <property type="molecule type" value="Genomic_DNA"/>
</dbReference>
<evidence type="ECO:0000256" key="2">
    <source>
        <dbReference type="ARBA" id="ARBA00022857"/>
    </source>
</evidence>
<dbReference type="InterPro" id="IPR036291">
    <property type="entry name" value="NAD(P)-bd_dom_sf"/>
</dbReference>
<dbReference type="Pfam" id="PF03807">
    <property type="entry name" value="F420_oxidored"/>
    <property type="match status" value="1"/>
</dbReference>
<dbReference type="SUPFAM" id="SSF51735">
    <property type="entry name" value="NAD(P)-binding Rossmann-fold domains"/>
    <property type="match status" value="1"/>
</dbReference>
<dbReference type="InterPro" id="IPR000304">
    <property type="entry name" value="Pyrroline-COOH_reductase"/>
</dbReference>
<keyword evidence="4" id="KW-0028">Amino-acid biosynthesis</keyword>
<dbReference type="SUPFAM" id="SSF53474">
    <property type="entry name" value="alpha/beta-Hydrolases"/>
    <property type="match status" value="1"/>
</dbReference>
<evidence type="ECO:0000256" key="5">
    <source>
        <dbReference type="SAM" id="SignalP"/>
    </source>
</evidence>
<dbReference type="Gene3D" id="1.10.3730.10">
    <property type="entry name" value="ProC C-terminal domain-like"/>
    <property type="match status" value="1"/>
</dbReference>
<dbReference type="AlphaFoldDB" id="A0A4T0WX78"/>
<organism evidence="9 10">
    <name type="scientific">Pichia inconspicua</name>
    <dbReference type="NCBI Taxonomy" id="52247"/>
    <lineage>
        <taxon>Eukaryota</taxon>
        <taxon>Fungi</taxon>
        <taxon>Dikarya</taxon>
        <taxon>Ascomycota</taxon>
        <taxon>Saccharomycotina</taxon>
        <taxon>Pichiomycetes</taxon>
        <taxon>Pichiales</taxon>
        <taxon>Pichiaceae</taxon>
        <taxon>Pichia</taxon>
    </lineage>
</organism>
<dbReference type="EC" id="1.5.1.2" evidence="4"/>
<evidence type="ECO:0000256" key="3">
    <source>
        <dbReference type="ARBA" id="ARBA00023002"/>
    </source>
</evidence>
<name>A0A4T0WX78_9ASCO</name>
<evidence type="ECO:0000313" key="10">
    <source>
        <dbReference type="Proteomes" id="UP000307173"/>
    </source>
</evidence>
<evidence type="ECO:0000259" key="8">
    <source>
        <dbReference type="Pfam" id="PF14748"/>
    </source>
</evidence>
<dbReference type="SUPFAM" id="SSF48179">
    <property type="entry name" value="6-phosphogluconate dehydrogenase C-terminal domain-like"/>
    <property type="match status" value="1"/>
</dbReference>
<evidence type="ECO:0000256" key="1">
    <source>
        <dbReference type="ARBA" id="ARBA00005525"/>
    </source>
</evidence>
<dbReference type="CDD" id="cd00741">
    <property type="entry name" value="Lipase"/>
    <property type="match status" value="1"/>
</dbReference>
<keyword evidence="10" id="KW-1185">Reference proteome</keyword>
<dbReference type="PROSITE" id="PS00521">
    <property type="entry name" value="P5CR"/>
    <property type="match status" value="1"/>
</dbReference>
<feature type="chain" id="PRO_5020191069" description="Pyrroline-5-carboxylate reductase" evidence="5">
    <location>
        <begin position="19"/>
        <end position="615"/>
    </location>
</feature>
<feature type="signal peptide" evidence="5">
    <location>
        <begin position="1"/>
        <end position="18"/>
    </location>
</feature>
<accession>A0A4T0WX78</accession>
<dbReference type="GO" id="GO:0006629">
    <property type="term" value="P:lipid metabolic process"/>
    <property type="evidence" value="ECO:0007669"/>
    <property type="project" value="InterPro"/>
</dbReference>
<comment type="catalytic activity">
    <reaction evidence="4">
        <text>L-proline + NADP(+) = (S)-1-pyrroline-5-carboxylate + NADPH + 2 H(+)</text>
        <dbReference type="Rhea" id="RHEA:14109"/>
        <dbReference type="ChEBI" id="CHEBI:15378"/>
        <dbReference type="ChEBI" id="CHEBI:17388"/>
        <dbReference type="ChEBI" id="CHEBI:57783"/>
        <dbReference type="ChEBI" id="CHEBI:58349"/>
        <dbReference type="ChEBI" id="CHEBI:60039"/>
        <dbReference type="EC" id="1.5.1.2"/>
    </reaction>
</comment>
<dbReference type="InterPro" id="IPR029036">
    <property type="entry name" value="P5CR_dimer"/>
</dbReference>
<dbReference type="STRING" id="52247.A0A4T0WX78"/>
<keyword evidence="3 4" id="KW-0560">Oxidoreductase</keyword>
<keyword evidence="4" id="KW-0641">Proline biosynthesis</keyword>
<keyword evidence="2 4" id="KW-0521">NADP</keyword>
<dbReference type="GO" id="GO:0004735">
    <property type="term" value="F:pyrroline-5-carboxylate reductase activity"/>
    <property type="evidence" value="ECO:0007669"/>
    <property type="project" value="UniProtKB-EC"/>
</dbReference>
<dbReference type="InterPro" id="IPR053790">
    <property type="entry name" value="P5CR-like_CS"/>
</dbReference>
<feature type="domain" description="Fungal lipase-type" evidence="6">
    <location>
        <begin position="169"/>
        <end position="259"/>
    </location>
</feature>
<dbReference type="InterPro" id="IPR002921">
    <property type="entry name" value="Fungal_lipase-type"/>
</dbReference>
<proteinExistence type="inferred from homology"/>
<comment type="caution">
    <text evidence="9">The sequence shown here is derived from an EMBL/GenBank/DDBJ whole genome shotgun (WGS) entry which is preliminary data.</text>
</comment>
<protein>
    <recommendedName>
        <fullName evidence="4">Pyrroline-5-carboxylate reductase</fullName>
        <ecNumber evidence="4">1.5.1.2</ecNumber>
    </recommendedName>
</protein>
<dbReference type="Gene3D" id="3.40.50.720">
    <property type="entry name" value="NAD(P)-binding Rossmann-like Domain"/>
    <property type="match status" value="1"/>
</dbReference>
<dbReference type="Pfam" id="PF01764">
    <property type="entry name" value="Lipase_3"/>
    <property type="match status" value="1"/>
</dbReference>
<dbReference type="GO" id="GO:0055129">
    <property type="term" value="P:L-proline biosynthetic process"/>
    <property type="evidence" value="ECO:0007669"/>
    <property type="project" value="UniProtKB-UniPathway"/>
</dbReference>
<feature type="domain" description="Pyrroline-5-carboxylate reductase catalytic N-terminal" evidence="7">
    <location>
        <begin position="343"/>
        <end position="442"/>
    </location>
</feature>
<dbReference type="OrthoDB" id="10263291at2759"/>
<dbReference type="FunFam" id="1.10.3730.10:FF:000001">
    <property type="entry name" value="Pyrroline-5-carboxylate reductase"/>
    <property type="match status" value="1"/>
</dbReference>
<dbReference type="InterPro" id="IPR028939">
    <property type="entry name" value="P5C_Rdtase_cat_N"/>
</dbReference>
<keyword evidence="5" id="KW-0732">Signal</keyword>
<dbReference type="Pfam" id="PF14748">
    <property type="entry name" value="P5CR_dimer"/>
    <property type="match status" value="1"/>
</dbReference>
<dbReference type="Proteomes" id="UP000307173">
    <property type="component" value="Unassembled WGS sequence"/>
</dbReference>